<accession>A0A943UY29</accession>
<dbReference type="EMBL" id="JAGZSV010000104">
    <property type="protein sequence ID" value="MBS6941052.1"/>
    <property type="molecule type" value="Genomic_DNA"/>
</dbReference>
<dbReference type="AlphaFoldDB" id="A0A943UY29"/>
<dbReference type="CDD" id="cd07505">
    <property type="entry name" value="HAD_BPGM-like"/>
    <property type="match status" value="1"/>
</dbReference>
<name>A0A943UY29_9ACTN</name>
<dbReference type="Gene3D" id="3.40.50.1000">
    <property type="entry name" value="HAD superfamily/HAD-like"/>
    <property type="match status" value="1"/>
</dbReference>
<dbReference type="InterPro" id="IPR023198">
    <property type="entry name" value="PGP-like_dom2"/>
</dbReference>
<comment type="caution">
    <text evidence="1">The sequence shown here is derived from an EMBL/GenBank/DDBJ whole genome shotgun (WGS) entry which is preliminary data.</text>
</comment>
<dbReference type="SUPFAM" id="SSF56784">
    <property type="entry name" value="HAD-like"/>
    <property type="match status" value="1"/>
</dbReference>
<dbReference type="SFLD" id="SFLDG01129">
    <property type="entry name" value="C1.5:_HAD__Beta-PGM__Phosphata"/>
    <property type="match status" value="1"/>
</dbReference>
<dbReference type="GO" id="GO:0016791">
    <property type="term" value="F:phosphatase activity"/>
    <property type="evidence" value="ECO:0007669"/>
    <property type="project" value="TreeGrafter"/>
</dbReference>
<dbReference type="InterPro" id="IPR036412">
    <property type="entry name" value="HAD-like_sf"/>
</dbReference>
<evidence type="ECO:0000313" key="1">
    <source>
        <dbReference type="EMBL" id="MBS6941052.1"/>
    </source>
</evidence>
<dbReference type="InterPro" id="IPR006439">
    <property type="entry name" value="HAD-SF_hydro_IA"/>
</dbReference>
<dbReference type="PRINTS" id="PR00413">
    <property type="entry name" value="HADHALOGNASE"/>
</dbReference>
<dbReference type="Proteomes" id="UP000727506">
    <property type="component" value="Unassembled WGS sequence"/>
</dbReference>
<dbReference type="PANTHER" id="PTHR18901">
    <property type="entry name" value="2-DEOXYGLUCOSE-6-PHOSPHATE PHOSPHATASE 2"/>
    <property type="match status" value="1"/>
</dbReference>
<evidence type="ECO:0000313" key="2">
    <source>
        <dbReference type="Proteomes" id="UP000727506"/>
    </source>
</evidence>
<dbReference type="Gene3D" id="1.10.150.240">
    <property type="entry name" value="Putative phosphatase, domain 2"/>
    <property type="match status" value="1"/>
</dbReference>
<dbReference type="SFLD" id="SFLDS00003">
    <property type="entry name" value="Haloacid_Dehalogenase"/>
    <property type="match status" value="1"/>
</dbReference>
<dbReference type="PANTHER" id="PTHR18901:SF38">
    <property type="entry name" value="PSEUDOURIDINE-5'-PHOSPHATASE"/>
    <property type="match status" value="1"/>
</dbReference>
<reference evidence="1" key="1">
    <citation type="submission" date="2021-02" db="EMBL/GenBank/DDBJ databases">
        <title>Infant gut strain persistence is associated with maternal origin, phylogeny, and functional potential including surface adhesion and iron acquisition.</title>
        <authorList>
            <person name="Lou Y.C."/>
        </authorList>
    </citation>
    <scope>NUCLEOTIDE SEQUENCE</scope>
    <source>
        <strain evidence="1">L2_039_000G1_dasL2_039_000G1_concoct_11</strain>
    </source>
</reference>
<dbReference type="InterPro" id="IPR023214">
    <property type="entry name" value="HAD_sf"/>
</dbReference>
<gene>
    <name evidence="1" type="ORF">KH142_06185</name>
</gene>
<protein>
    <submittedName>
        <fullName evidence="1">HAD family phosphatase</fullName>
    </submittedName>
</protein>
<sequence length="231" mass="25498">MQRMPGAGFVFDCDGTLLDTMDAWLSMEDAFAQRAGGCIDAAMREKLCTMTMPEEARFLHETFGVGTSPQALEREIDEYFMSYYAEESRTKPGARELVEEARRRGIPCAIASSSPHAYLEAGLARAEMRDAFCTVLSTDDVGASKRERAIYDTAAKSMRAVPELTWCFDDAVYALRAMRKAGYNTVGVYDRDTSGTVGQLEQTADAVVLTLEDVRIDELFALRASRFAASA</sequence>
<dbReference type="Pfam" id="PF00702">
    <property type="entry name" value="Hydrolase"/>
    <property type="match status" value="1"/>
</dbReference>
<dbReference type="NCBIfam" id="TIGR01509">
    <property type="entry name" value="HAD-SF-IA-v3"/>
    <property type="match status" value="1"/>
</dbReference>
<proteinExistence type="predicted"/>
<organism evidence="1 2">
    <name type="scientific">Slackia piriformis</name>
    <dbReference type="NCBI Taxonomy" id="626934"/>
    <lineage>
        <taxon>Bacteria</taxon>
        <taxon>Bacillati</taxon>
        <taxon>Actinomycetota</taxon>
        <taxon>Coriobacteriia</taxon>
        <taxon>Eggerthellales</taxon>
        <taxon>Eggerthellaceae</taxon>
        <taxon>Slackia</taxon>
    </lineage>
</organism>